<keyword evidence="5" id="KW-1185">Reference proteome</keyword>
<evidence type="ECO:0000256" key="2">
    <source>
        <dbReference type="RuleBase" id="RU362039"/>
    </source>
</evidence>
<dbReference type="SUPFAM" id="SSF56300">
    <property type="entry name" value="Metallo-dependent phosphatases"/>
    <property type="match status" value="1"/>
</dbReference>
<proteinExistence type="inferred from homology"/>
<reference evidence="5" key="1">
    <citation type="submission" date="2017-07" db="EMBL/GenBank/DDBJ databases">
        <title>Draft genome sequence of Effusibacillus lacus strain skLN1.</title>
        <authorList>
            <person name="Watanabe M."/>
            <person name="Kojima H."/>
            <person name="Fukui M."/>
        </authorList>
    </citation>
    <scope>NUCLEOTIDE SEQUENCE [LARGE SCALE GENOMIC DNA]</scope>
    <source>
        <strain evidence="5">skLN1</strain>
    </source>
</reference>
<dbReference type="GO" id="GO:0046872">
    <property type="term" value="F:metal ion binding"/>
    <property type="evidence" value="ECO:0007669"/>
    <property type="project" value="UniProtKB-KW"/>
</dbReference>
<dbReference type="InterPro" id="IPR029052">
    <property type="entry name" value="Metallo-depent_PP-like"/>
</dbReference>
<protein>
    <recommendedName>
        <fullName evidence="2">Phosphoesterase</fullName>
        <ecNumber evidence="2">3.1.4.-</ecNumber>
    </recommendedName>
</protein>
<dbReference type="RefSeq" id="WP_096182845.1">
    <property type="nucleotide sequence ID" value="NZ_BDUF01000084.1"/>
</dbReference>
<accession>A0A292YRM9</accession>
<comment type="cofactor">
    <cofactor evidence="2">
        <name>a divalent metal cation</name>
        <dbReference type="ChEBI" id="CHEBI:60240"/>
    </cofactor>
</comment>
<evidence type="ECO:0000313" key="4">
    <source>
        <dbReference type="EMBL" id="GAX91110.1"/>
    </source>
</evidence>
<comment type="similarity">
    <text evidence="1 2">Belongs to the metallophosphoesterase superfamily. YfcE family.</text>
</comment>
<dbReference type="InterPro" id="IPR000979">
    <property type="entry name" value="Phosphodiesterase_MJ0936/Vps29"/>
</dbReference>
<keyword evidence="2" id="KW-0479">Metal-binding</keyword>
<dbReference type="EC" id="3.1.4.-" evidence="2"/>
<sequence length="174" mass="19119">MKICVMSDSHGRTDRIDNVLRRHKGIDLLLHAGDHAQDVLSRQDVRFRTVCGNCDPDGSASNEQVFELSGLKVFMTHGHLYKVKRTLLPITCRAKELNAELVIFGHSHVPVIAEEQGIVLLNPGSLSYSRGVVAQPSYGIMELHAGDAGKKVKIQLYSVTGEALPGFGFEHGFQ</sequence>
<dbReference type="OrthoDB" id="9800565at2"/>
<organism evidence="4 5">
    <name type="scientific">Effusibacillus lacus</name>
    <dbReference type="NCBI Taxonomy" id="1348429"/>
    <lineage>
        <taxon>Bacteria</taxon>
        <taxon>Bacillati</taxon>
        <taxon>Bacillota</taxon>
        <taxon>Bacilli</taxon>
        <taxon>Bacillales</taxon>
        <taxon>Alicyclobacillaceae</taxon>
        <taxon>Effusibacillus</taxon>
    </lineage>
</organism>
<dbReference type="NCBIfam" id="TIGR00040">
    <property type="entry name" value="yfcE"/>
    <property type="match status" value="1"/>
</dbReference>
<dbReference type="InterPro" id="IPR024654">
    <property type="entry name" value="Calcineurin-like_PHP_lpxH"/>
</dbReference>
<dbReference type="Proteomes" id="UP000217785">
    <property type="component" value="Unassembled WGS sequence"/>
</dbReference>
<comment type="caution">
    <text evidence="4">The sequence shown here is derived from an EMBL/GenBank/DDBJ whole genome shotgun (WGS) entry which is preliminary data.</text>
</comment>
<evidence type="ECO:0000313" key="5">
    <source>
        <dbReference type="Proteomes" id="UP000217785"/>
    </source>
</evidence>
<evidence type="ECO:0000256" key="1">
    <source>
        <dbReference type="ARBA" id="ARBA00008950"/>
    </source>
</evidence>
<evidence type="ECO:0000259" key="3">
    <source>
        <dbReference type="Pfam" id="PF12850"/>
    </source>
</evidence>
<name>A0A292YRM9_9BACL</name>
<dbReference type="EMBL" id="BDUF01000084">
    <property type="protein sequence ID" value="GAX91110.1"/>
    <property type="molecule type" value="Genomic_DNA"/>
</dbReference>
<dbReference type="Gene3D" id="3.60.21.10">
    <property type="match status" value="1"/>
</dbReference>
<feature type="domain" description="Calcineurin-like phosphoesterase" evidence="3">
    <location>
        <begin position="1"/>
        <end position="144"/>
    </location>
</feature>
<dbReference type="PANTHER" id="PTHR11124">
    <property type="entry name" value="VACUOLAR SORTING PROTEIN VPS29"/>
    <property type="match status" value="1"/>
</dbReference>
<dbReference type="Pfam" id="PF12850">
    <property type="entry name" value="Metallophos_2"/>
    <property type="match status" value="1"/>
</dbReference>
<gene>
    <name evidence="4" type="ORF">EFBL_2770</name>
</gene>
<dbReference type="GO" id="GO:0016787">
    <property type="term" value="F:hydrolase activity"/>
    <property type="evidence" value="ECO:0007669"/>
    <property type="project" value="UniProtKB-UniRule"/>
</dbReference>
<dbReference type="AlphaFoldDB" id="A0A292YRM9"/>